<protein>
    <submittedName>
        <fullName evidence="4">Dual specificity protein phosphatase</fullName>
    </submittedName>
</protein>
<dbReference type="SUPFAM" id="SSF52799">
    <property type="entry name" value="(Phosphotyrosine protein) phosphatases II"/>
    <property type="match status" value="1"/>
</dbReference>
<proteinExistence type="predicted"/>
<dbReference type="InterPro" id="IPR016130">
    <property type="entry name" value="Tyr_Pase_AS"/>
</dbReference>
<dbReference type="PROSITE" id="PS50056">
    <property type="entry name" value="TYR_PHOSPHATASE_2"/>
    <property type="match status" value="1"/>
</dbReference>
<dbReference type="AlphaFoldDB" id="C8XBV6"/>
<organism evidence="4 5">
    <name type="scientific">Nakamurella multipartita (strain ATCC 700099 / DSM 44233 / CIP 104796 / JCM 9543 / NBRC 105858 / Y-104)</name>
    <name type="common">Microsphaera multipartita</name>
    <dbReference type="NCBI Taxonomy" id="479431"/>
    <lineage>
        <taxon>Bacteria</taxon>
        <taxon>Bacillati</taxon>
        <taxon>Actinomycetota</taxon>
        <taxon>Actinomycetes</taxon>
        <taxon>Nakamurellales</taxon>
        <taxon>Nakamurellaceae</taxon>
        <taxon>Nakamurella</taxon>
    </lineage>
</organism>
<dbReference type="InterPro" id="IPR029021">
    <property type="entry name" value="Prot-tyrosine_phosphatase-like"/>
</dbReference>
<dbReference type="GO" id="GO:0004721">
    <property type="term" value="F:phosphoprotein phosphatase activity"/>
    <property type="evidence" value="ECO:0007669"/>
    <property type="project" value="UniProtKB-KW"/>
</dbReference>
<evidence type="ECO:0000313" key="5">
    <source>
        <dbReference type="Proteomes" id="UP000002218"/>
    </source>
</evidence>
<dbReference type="InParanoid" id="C8XBV6"/>
<sequence>MSIDPSRIEIAFDPRRQRMAGISAHGLMSFDVPFISEITDNLWLGGCEDGLVLPEFIGHLVSLYPWEQYTVKHDLDSRLEVRMYDQTNQAMDQVDAIASWVNTCRRGAPTLVHCQAGLNRSSLVAARALVLEGMSADEAITLIREKRSPACLCNPAFERWLREPPA</sequence>
<dbReference type="eggNOG" id="COG2453">
    <property type="taxonomic scope" value="Bacteria"/>
</dbReference>
<gene>
    <name evidence="4" type="ordered locus">Namu_3127</name>
</gene>
<dbReference type="EMBL" id="CP001737">
    <property type="protein sequence ID" value="ACV79460.1"/>
    <property type="molecule type" value="Genomic_DNA"/>
</dbReference>
<feature type="domain" description="Tyrosine specific protein phosphatases" evidence="3">
    <location>
        <begin position="88"/>
        <end position="147"/>
    </location>
</feature>
<dbReference type="InterPro" id="IPR020422">
    <property type="entry name" value="TYR_PHOSPHATASE_DUAL_dom"/>
</dbReference>
<dbReference type="Proteomes" id="UP000002218">
    <property type="component" value="Chromosome"/>
</dbReference>
<evidence type="ECO:0000256" key="2">
    <source>
        <dbReference type="ARBA" id="ARBA00022912"/>
    </source>
</evidence>
<reference evidence="4 5" key="2">
    <citation type="journal article" date="2010" name="Stand. Genomic Sci.">
        <title>Complete genome sequence of Nakamurella multipartita type strain (Y-104).</title>
        <authorList>
            <person name="Tice H."/>
            <person name="Mayilraj S."/>
            <person name="Sims D."/>
            <person name="Lapidus A."/>
            <person name="Nolan M."/>
            <person name="Lucas S."/>
            <person name="Glavina Del Rio T."/>
            <person name="Copeland A."/>
            <person name="Cheng J.F."/>
            <person name="Meincke L."/>
            <person name="Bruce D."/>
            <person name="Goodwin L."/>
            <person name="Pitluck S."/>
            <person name="Ivanova N."/>
            <person name="Mavromatis K."/>
            <person name="Ovchinnikova G."/>
            <person name="Pati A."/>
            <person name="Chen A."/>
            <person name="Palaniappan K."/>
            <person name="Land M."/>
            <person name="Hauser L."/>
            <person name="Chang Y.J."/>
            <person name="Jeffries C.D."/>
            <person name="Detter J.C."/>
            <person name="Brettin T."/>
            <person name="Rohde M."/>
            <person name="Goker M."/>
            <person name="Bristow J."/>
            <person name="Eisen J.A."/>
            <person name="Markowitz V."/>
            <person name="Hugenholtz P."/>
            <person name="Kyrpides N.C."/>
            <person name="Klenk H.P."/>
            <person name="Chen F."/>
        </authorList>
    </citation>
    <scope>NUCLEOTIDE SEQUENCE [LARGE SCALE GENOMIC DNA]</scope>
    <source>
        <strain evidence="5">ATCC 700099 / DSM 44233 / CIP 104796 / JCM 9543 / NBRC 105858 / Y-104</strain>
    </source>
</reference>
<evidence type="ECO:0000313" key="4">
    <source>
        <dbReference type="EMBL" id="ACV79460.1"/>
    </source>
</evidence>
<name>C8XBV6_NAKMY</name>
<keyword evidence="5" id="KW-1185">Reference proteome</keyword>
<dbReference type="RefSeq" id="WP_015748328.1">
    <property type="nucleotide sequence ID" value="NC_013235.1"/>
</dbReference>
<dbReference type="CDD" id="cd14498">
    <property type="entry name" value="DSP"/>
    <property type="match status" value="1"/>
</dbReference>
<dbReference type="KEGG" id="nml:Namu_3127"/>
<dbReference type="HOGENOM" id="CLU_1600931_0_0_11"/>
<evidence type="ECO:0000259" key="3">
    <source>
        <dbReference type="PROSITE" id="PS50056"/>
    </source>
</evidence>
<accession>C8XBV6</accession>
<dbReference type="Pfam" id="PF00782">
    <property type="entry name" value="DSPc"/>
    <property type="match status" value="1"/>
</dbReference>
<dbReference type="InterPro" id="IPR000340">
    <property type="entry name" value="Dual-sp_phosphatase_cat-dom"/>
</dbReference>
<keyword evidence="2" id="KW-0904">Protein phosphatase</keyword>
<dbReference type="SMART" id="SM00195">
    <property type="entry name" value="DSPc"/>
    <property type="match status" value="1"/>
</dbReference>
<evidence type="ECO:0000256" key="1">
    <source>
        <dbReference type="ARBA" id="ARBA00022801"/>
    </source>
</evidence>
<keyword evidence="1" id="KW-0378">Hydrolase</keyword>
<dbReference type="PROSITE" id="PS00383">
    <property type="entry name" value="TYR_PHOSPHATASE_1"/>
    <property type="match status" value="1"/>
</dbReference>
<dbReference type="InterPro" id="IPR000387">
    <property type="entry name" value="Tyr_Pase_dom"/>
</dbReference>
<dbReference type="STRING" id="479431.Namu_3127"/>
<reference evidence="5" key="1">
    <citation type="submission" date="2009-09" db="EMBL/GenBank/DDBJ databases">
        <title>The complete genome of Nakamurella multipartita DSM 44233.</title>
        <authorList>
            <consortium name="US DOE Joint Genome Institute (JGI-PGF)"/>
            <person name="Lucas S."/>
            <person name="Copeland A."/>
            <person name="Lapidus A."/>
            <person name="Glavina del Rio T."/>
            <person name="Dalin E."/>
            <person name="Tice H."/>
            <person name="Bruce D."/>
            <person name="Goodwin L."/>
            <person name="Pitluck S."/>
            <person name="Kyrpides N."/>
            <person name="Mavromatis K."/>
            <person name="Ivanova N."/>
            <person name="Ovchinnikova G."/>
            <person name="Sims D."/>
            <person name="Meincke L."/>
            <person name="Brettin T."/>
            <person name="Detter J.C."/>
            <person name="Han C."/>
            <person name="Larimer F."/>
            <person name="Land M."/>
            <person name="Hauser L."/>
            <person name="Markowitz V."/>
            <person name="Cheng J.-F."/>
            <person name="Hugenholtz P."/>
            <person name="Woyke T."/>
            <person name="Wu D."/>
            <person name="Klenk H.-P."/>
            <person name="Eisen J.A."/>
        </authorList>
    </citation>
    <scope>NUCLEOTIDE SEQUENCE [LARGE SCALE GENOMIC DNA]</scope>
    <source>
        <strain evidence="5">ATCC 700099 / DSM 44233 / CIP 104796 / JCM 9543 / NBRC 105858 / Y-104</strain>
    </source>
</reference>
<dbReference type="Gene3D" id="3.90.190.10">
    <property type="entry name" value="Protein tyrosine phosphatase superfamily"/>
    <property type="match status" value="1"/>
</dbReference>